<dbReference type="Proteomes" id="UP000092600">
    <property type="component" value="Unassembled WGS sequence"/>
</dbReference>
<protein>
    <recommendedName>
        <fullName evidence="3">Reverse transcriptase/retrotransposon-derived protein RNase H-like domain-containing protein</fullName>
    </recommendedName>
</protein>
<dbReference type="AlphaFoldDB" id="A0A199VWC5"/>
<dbReference type="PANTHER" id="PTHR33240">
    <property type="entry name" value="OS08G0508500 PROTEIN"/>
    <property type="match status" value="1"/>
</dbReference>
<name>A0A199VWC5_ANACO</name>
<reference evidence="1 2" key="1">
    <citation type="journal article" date="2016" name="DNA Res.">
        <title>The draft genome of MD-2 pineapple using hybrid error correction of long reads.</title>
        <authorList>
            <person name="Redwan R.M."/>
            <person name="Saidin A."/>
            <person name="Kumar S.V."/>
        </authorList>
    </citation>
    <scope>NUCLEOTIDE SEQUENCE [LARGE SCALE GENOMIC DNA]</scope>
    <source>
        <strain evidence="2">cv. MD2</strain>
        <tissue evidence="1">Leaf</tissue>
    </source>
</reference>
<accession>A0A199VWC5</accession>
<organism evidence="1 2">
    <name type="scientific">Ananas comosus</name>
    <name type="common">Pineapple</name>
    <name type="synonym">Ananas ananas</name>
    <dbReference type="NCBI Taxonomy" id="4615"/>
    <lineage>
        <taxon>Eukaryota</taxon>
        <taxon>Viridiplantae</taxon>
        <taxon>Streptophyta</taxon>
        <taxon>Embryophyta</taxon>
        <taxon>Tracheophyta</taxon>
        <taxon>Spermatophyta</taxon>
        <taxon>Magnoliopsida</taxon>
        <taxon>Liliopsida</taxon>
        <taxon>Poales</taxon>
        <taxon>Bromeliaceae</taxon>
        <taxon>Bromelioideae</taxon>
        <taxon>Ananas</taxon>
    </lineage>
</organism>
<evidence type="ECO:0000313" key="1">
    <source>
        <dbReference type="EMBL" id="OAY81542.1"/>
    </source>
</evidence>
<gene>
    <name evidence="1" type="ORF">ACMD2_20063</name>
</gene>
<dbReference type="EMBL" id="LSRQ01000649">
    <property type="protein sequence ID" value="OAY81542.1"/>
    <property type="molecule type" value="Genomic_DNA"/>
</dbReference>
<sequence>MIKNISSVKVTYLHDSREDERAEDSFQIKLKSGKVLPEKYYQKDKGSRKMHSQKALGSIILPIKFGALRTDVKYYVINADTSYKALLGRPWLHEYNVVPSTLH</sequence>
<proteinExistence type="predicted"/>
<evidence type="ECO:0000313" key="2">
    <source>
        <dbReference type="Proteomes" id="UP000092600"/>
    </source>
</evidence>
<dbReference type="STRING" id="4615.A0A199VWC5"/>
<evidence type="ECO:0008006" key="3">
    <source>
        <dbReference type="Google" id="ProtNLM"/>
    </source>
</evidence>
<dbReference type="PANTHER" id="PTHR33240:SF8">
    <property type="entry name" value="OS03G0439900 PROTEIN"/>
    <property type="match status" value="1"/>
</dbReference>
<comment type="caution">
    <text evidence="1">The sequence shown here is derived from an EMBL/GenBank/DDBJ whole genome shotgun (WGS) entry which is preliminary data.</text>
</comment>